<accession>A0A5N8W7K7</accession>
<dbReference type="EMBL" id="VJZE01000198">
    <property type="protein sequence ID" value="MPY43092.1"/>
    <property type="molecule type" value="Genomic_DNA"/>
</dbReference>
<dbReference type="CDD" id="cd02231">
    <property type="entry name" value="cupin_BLL6423-like"/>
    <property type="match status" value="1"/>
</dbReference>
<dbReference type="InterPro" id="IPR011051">
    <property type="entry name" value="RmlC_Cupin_sf"/>
</dbReference>
<dbReference type="Proteomes" id="UP000326979">
    <property type="component" value="Unassembled WGS sequence"/>
</dbReference>
<evidence type="ECO:0000313" key="3">
    <source>
        <dbReference type="Proteomes" id="UP000326979"/>
    </source>
</evidence>
<dbReference type="PANTHER" id="PTHR36156">
    <property type="entry name" value="SLR2101 PROTEIN"/>
    <property type="match status" value="1"/>
</dbReference>
<dbReference type="InterPro" id="IPR013096">
    <property type="entry name" value="Cupin_2"/>
</dbReference>
<gene>
    <name evidence="2" type="ORF">FNH04_25240</name>
</gene>
<evidence type="ECO:0000259" key="1">
    <source>
        <dbReference type="Pfam" id="PF07883"/>
    </source>
</evidence>
<keyword evidence="3" id="KW-1185">Reference proteome</keyword>
<proteinExistence type="predicted"/>
<dbReference type="AlphaFoldDB" id="A0A5N8W7K7"/>
<reference evidence="2 3" key="1">
    <citation type="submission" date="2019-07" db="EMBL/GenBank/DDBJ databases">
        <title>New species of Amycolatopsis and Streptomyces.</title>
        <authorList>
            <person name="Duangmal K."/>
            <person name="Teo W.F.A."/>
            <person name="Lipun K."/>
        </authorList>
    </citation>
    <scope>NUCLEOTIDE SEQUENCE [LARGE SCALE GENOMIC DNA]</scope>
    <source>
        <strain evidence="2 3">TISTR 2346</strain>
    </source>
</reference>
<dbReference type="SUPFAM" id="SSF51182">
    <property type="entry name" value="RmlC-like cupins"/>
    <property type="match status" value="1"/>
</dbReference>
<dbReference type="InterPro" id="IPR047142">
    <property type="entry name" value="OryJ/VirC-like"/>
</dbReference>
<name>A0A5N8W7K7_9ACTN</name>
<protein>
    <submittedName>
        <fullName evidence="2">Cupin domain-containing protein</fullName>
    </submittedName>
</protein>
<evidence type="ECO:0000313" key="2">
    <source>
        <dbReference type="EMBL" id="MPY43092.1"/>
    </source>
</evidence>
<dbReference type="InterPro" id="IPR014710">
    <property type="entry name" value="RmlC-like_jellyroll"/>
</dbReference>
<dbReference type="OrthoDB" id="713485at2"/>
<dbReference type="PANTHER" id="PTHR36156:SF2">
    <property type="entry name" value="CUPIN TYPE-2 DOMAIN-CONTAINING PROTEIN"/>
    <property type="match status" value="1"/>
</dbReference>
<dbReference type="Gene3D" id="2.60.120.10">
    <property type="entry name" value="Jelly Rolls"/>
    <property type="match status" value="1"/>
</dbReference>
<organism evidence="2 3">
    <name type="scientific">Streptomyces phyllanthi</name>
    <dbReference type="NCBI Taxonomy" id="1803180"/>
    <lineage>
        <taxon>Bacteria</taxon>
        <taxon>Bacillati</taxon>
        <taxon>Actinomycetota</taxon>
        <taxon>Actinomycetes</taxon>
        <taxon>Kitasatosporales</taxon>
        <taxon>Streptomycetaceae</taxon>
        <taxon>Streptomyces</taxon>
    </lineage>
</organism>
<dbReference type="Pfam" id="PF07883">
    <property type="entry name" value="Cupin_2"/>
    <property type="match status" value="1"/>
</dbReference>
<dbReference type="RefSeq" id="WP_152787985.1">
    <property type="nucleotide sequence ID" value="NZ_BAABEQ010000035.1"/>
</dbReference>
<comment type="caution">
    <text evidence="2">The sequence shown here is derived from an EMBL/GenBank/DDBJ whole genome shotgun (WGS) entry which is preliminary data.</text>
</comment>
<feature type="domain" description="Cupin type-2" evidence="1">
    <location>
        <begin position="114"/>
        <end position="170"/>
    </location>
</feature>
<sequence length="185" mass="19627">MKVRRVLVARSEGTSRVIEDGEPPRATVAVETPGFEQTLVWCTPPVPASAYPGTDPTVVTRTLLPEPGGTSFIILTFPPDAVYAAPDFDPAAAAAEAARNSPGIAELFEPDDPGMHTTPTVDYDVVLDGELWLALDDGEVRLSAGDVVVQHGTRHAWRNKSDKPATLMAVLIGAREEAGAAERGE</sequence>